<dbReference type="SUPFAM" id="SSF56322">
    <property type="entry name" value="ADC synthase"/>
    <property type="match status" value="1"/>
</dbReference>
<organism evidence="2 3">
    <name type="scientific">Cohnella cholangitidis</name>
    <dbReference type="NCBI Taxonomy" id="2598458"/>
    <lineage>
        <taxon>Bacteria</taxon>
        <taxon>Bacillati</taxon>
        <taxon>Bacillota</taxon>
        <taxon>Bacilli</taxon>
        <taxon>Bacillales</taxon>
        <taxon>Paenibacillaceae</taxon>
        <taxon>Cohnella</taxon>
    </lineage>
</organism>
<dbReference type="GO" id="GO:0046820">
    <property type="term" value="F:4-amino-4-deoxychorismate synthase activity"/>
    <property type="evidence" value="ECO:0007669"/>
    <property type="project" value="TreeGrafter"/>
</dbReference>
<dbReference type="PRINTS" id="PR00095">
    <property type="entry name" value="ANTSNTHASEI"/>
</dbReference>
<evidence type="ECO:0000313" key="2">
    <source>
        <dbReference type="EMBL" id="QMV42894.1"/>
    </source>
</evidence>
<dbReference type="InterPro" id="IPR015890">
    <property type="entry name" value="Chorismate_C"/>
</dbReference>
<dbReference type="KEGG" id="cchl:FPL14_18145"/>
<dbReference type="Gene3D" id="3.60.120.10">
    <property type="entry name" value="Anthranilate synthase"/>
    <property type="match status" value="1"/>
</dbReference>
<accession>A0A7G5C110</accession>
<dbReference type="EMBL" id="CP041969">
    <property type="protein sequence ID" value="QMV42894.1"/>
    <property type="molecule type" value="Genomic_DNA"/>
</dbReference>
<reference evidence="2 3" key="1">
    <citation type="submission" date="2019-07" db="EMBL/GenBank/DDBJ databases">
        <authorList>
            <person name="Kim J.K."/>
            <person name="Cheong H.-M."/>
            <person name="Choi Y."/>
            <person name="Hwang K.J."/>
            <person name="Lee S."/>
            <person name="Choi C."/>
        </authorList>
    </citation>
    <scope>NUCLEOTIDE SEQUENCE [LARGE SCALE GENOMIC DNA]</scope>
    <source>
        <strain evidence="2 3">KS 22</strain>
    </source>
</reference>
<protein>
    <recommendedName>
        <fullName evidence="1">Chorismate-utilising enzyme C-terminal domain-containing protein</fullName>
    </recommendedName>
</protein>
<dbReference type="PANTHER" id="PTHR11236:SF50">
    <property type="entry name" value="AMINODEOXYCHORISMATE SYNTHASE COMPONENT 1"/>
    <property type="match status" value="1"/>
</dbReference>
<evidence type="ECO:0000259" key="1">
    <source>
        <dbReference type="Pfam" id="PF00425"/>
    </source>
</evidence>
<keyword evidence="3" id="KW-1185">Reference proteome</keyword>
<dbReference type="PANTHER" id="PTHR11236">
    <property type="entry name" value="AMINOBENZOATE/ANTHRANILATE SYNTHASE"/>
    <property type="match status" value="1"/>
</dbReference>
<gene>
    <name evidence="2" type="ORF">FPL14_18145</name>
</gene>
<dbReference type="GO" id="GO:0000162">
    <property type="term" value="P:L-tryptophan biosynthetic process"/>
    <property type="evidence" value="ECO:0007669"/>
    <property type="project" value="TreeGrafter"/>
</dbReference>
<dbReference type="InterPro" id="IPR019999">
    <property type="entry name" value="Anth_synth_I-like"/>
</dbReference>
<dbReference type="Pfam" id="PF00425">
    <property type="entry name" value="Chorismate_bind"/>
    <property type="match status" value="1"/>
</dbReference>
<dbReference type="AlphaFoldDB" id="A0A7G5C110"/>
<evidence type="ECO:0000313" key="3">
    <source>
        <dbReference type="Proteomes" id="UP000515679"/>
    </source>
</evidence>
<dbReference type="InterPro" id="IPR005801">
    <property type="entry name" value="ADC_synthase"/>
</dbReference>
<proteinExistence type="predicted"/>
<dbReference type="Proteomes" id="UP000515679">
    <property type="component" value="Chromosome"/>
</dbReference>
<name>A0A7G5C110_9BACL</name>
<feature type="domain" description="Chorismate-utilising enzyme C-terminal" evidence="1">
    <location>
        <begin position="2"/>
        <end position="187"/>
    </location>
</feature>
<sequence>MLSVSPELFFHWDGDVIRTKPMKGTLPKSEDKRALLESEKNRAENVMIVDLLRNDLGRIAKTGSVKVPKLFEIEEYPTLYQMTSTVEANTKPGITLFEVFQAMFPCGSITGAPKVSTMKIISSLEREPRHIYCGAVGLAVPGKGITFNVAIRTVLVDTHTRQAEYGVGGGIIWDSTAEDEYEELRTKSRVLTYDQERG</sequence>